<comment type="caution">
    <text evidence="6">The sequence shown here is derived from an EMBL/GenBank/DDBJ whole genome shotgun (WGS) entry which is preliminary data.</text>
</comment>
<dbReference type="SUPFAM" id="SSF144232">
    <property type="entry name" value="HIT/MYND zinc finger-like"/>
    <property type="match status" value="1"/>
</dbReference>
<dbReference type="InterPro" id="IPR002893">
    <property type="entry name" value="Znf_MYND"/>
</dbReference>
<feature type="domain" description="MYND-type" evidence="5">
    <location>
        <begin position="411"/>
        <end position="451"/>
    </location>
</feature>
<organism evidence="6 7">
    <name type="scientific">Mycena maculata</name>
    <dbReference type="NCBI Taxonomy" id="230809"/>
    <lineage>
        <taxon>Eukaryota</taxon>
        <taxon>Fungi</taxon>
        <taxon>Dikarya</taxon>
        <taxon>Basidiomycota</taxon>
        <taxon>Agaricomycotina</taxon>
        <taxon>Agaricomycetes</taxon>
        <taxon>Agaricomycetidae</taxon>
        <taxon>Agaricales</taxon>
        <taxon>Marasmiineae</taxon>
        <taxon>Mycenaceae</taxon>
        <taxon>Mycena</taxon>
    </lineage>
</organism>
<keyword evidence="7" id="KW-1185">Reference proteome</keyword>
<evidence type="ECO:0000256" key="2">
    <source>
        <dbReference type="ARBA" id="ARBA00022771"/>
    </source>
</evidence>
<keyword evidence="2 4" id="KW-0863">Zinc-finger</keyword>
<keyword evidence="1" id="KW-0479">Metal-binding</keyword>
<reference evidence="6" key="1">
    <citation type="submission" date="2023-03" db="EMBL/GenBank/DDBJ databases">
        <title>Massive genome expansion in bonnet fungi (Mycena s.s.) driven by repeated elements and novel gene families across ecological guilds.</title>
        <authorList>
            <consortium name="Lawrence Berkeley National Laboratory"/>
            <person name="Harder C.B."/>
            <person name="Miyauchi S."/>
            <person name="Viragh M."/>
            <person name="Kuo A."/>
            <person name="Thoen E."/>
            <person name="Andreopoulos B."/>
            <person name="Lu D."/>
            <person name="Skrede I."/>
            <person name="Drula E."/>
            <person name="Henrissat B."/>
            <person name="Morin E."/>
            <person name="Kohler A."/>
            <person name="Barry K."/>
            <person name="LaButti K."/>
            <person name="Morin E."/>
            <person name="Salamov A."/>
            <person name="Lipzen A."/>
            <person name="Mereny Z."/>
            <person name="Hegedus B."/>
            <person name="Baldrian P."/>
            <person name="Stursova M."/>
            <person name="Weitz H."/>
            <person name="Taylor A."/>
            <person name="Grigoriev I.V."/>
            <person name="Nagy L.G."/>
            <person name="Martin F."/>
            <person name="Kauserud H."/>
        </authorList>
    </citation>
    <scope>NUCLEOTIDE SEQUENCE</scope>
    <source>
        <strain evidence="6">CBHHK188m</strain>
    </source>
</reference>
<protein>
    <recommendedName>
        <fullName evidence="5">MYND-type domain-containing protein</fullName>
    </recommendedName>
</protein>
<dbReference type="Proteomes" id="UP001215280">
    <property type="component" value="Unassembled WGS sequence"/>
</dbReference>
<evidence type="ECO:0000256" key="1">
    <source>
        <dbReference type="ARBA" id="ARBA00022723"/>
    </source>
</evidence>
<sequence length="612" mass="69843">MHPCFNVRNFERLRLTFRRVAKAAANGSIEEFQRIMMGIATAPKAPESYLFLPLCWIYLDSSRIPSSAHDLDILMESNAVFELPKGPVLALQIIRWLTKIPQSALVDLCPHVWLWICFLTTYRDVIQSIPQELYLHHEIFSFVDRIPRNVVDDLPELRSFVLKAWKGFIATEDLKTPGFPELLKFLLLRSHCGSIPDAHIAEYAEGAGGTPEDLAAVIYDHLTLVARKQSVYGIMAGLQFALAVEPERVSSLFHASLRNRGIIRLLTTLASELFQSEDRDKRLEGTLARCTSLLALEMSHPGGHLWFPQAIRAGLLPTIAALSALASDRDIGSLRKVVEQLKGATVYHSVLTELERHGLEFAWETPMEVQNFKNSPIFSQWTEFVSLAQDRLELKNLFDSPDYVTHKACDNLECGKIMPKPNFKSCTGCRTMYYCDRSCQRADWVSHRVVCQNLDSLRRNDSLAGRDKSFMRALVQQTYQRNKREIFRLQLANMTRSSESPVGAHVYIWQNFAISLGTPVIGSYTLRERYSDPRTNLEVQQADYEARARRDPRFELYCVTFPGQPPRIFPMRSSDARVREGLIRIAREIRDGVIWEEKKMEGLEGLPISTIH</sequence>
<dbReference type="AlphaFoldDB" id="A0AAD7NGM2"/>
<evidence type="ECO:0000256" key="3">
    <source>
        <dbReference type="ARBA" id="ARBA00022833"/>
    </source>
</evidence>
<dbReference type="Gene3D" id="6.10.140.2220">
    <property type="match status" value="1"/>
</dbReference>
<gene>
    <name evidence="6" type="ORF">DFH07DRAFT_939697</name>
</gene>
<keyword evidence="3" id="KW-0862">Zinc</keyword>
<dbReference type="GO" id="GO:0008270">
    <property type="term" value="F:zinc ion binding"/>
    <property type="evidence" value="ECO:0007669"/>
    <property type="project" value="UniProtKB-KW"/>
</dbReference>
<proteinExistence type="predicted"/>
<name>A0AAD7NGM2_9AGAR</name>
<evidence type="ECO:0000259" key="5">
    <source>
        <dbReference type="PROSITE" id="PS50865"/>
    </source>
</evidence>
<dbReference type="PROSITE" id="PS50865">
    <property type="entry name" value="ZF_MYND_2"/>
    <property type="match status" value="1"/>
</dbReference>
<dbReference type="Pfam" id="PF01753">
    <property type="entry name" value="zf-MYND"/>
    <property type="match status" value="1"/>
</dbReference>
<evidence type="ECO:0000313" key="6">
    <source>
        <dbReference type="EMBL" id="KAJ7761507.1"/>
    </source>
</evidence>
<accession>A0AAD7NGM2</accession>
<dbReference type="EMBL" id="JARJLG010000045">
    <property type="protein sequence ID" value="KAJ7761507.1"/>
    <property type="molecule type" value="Genomic_DNA"/>
</dbReference>
<evidence type="ECO:0000313" key="7">
    <source>
        <dbReference type="Proteomes" id="UP001215280"/>
    </source>
</evidence>
<evidence type="ECO:0000256" key="4">
    <source>
        <dbReference type="PROSITE-ProRule" id="PRU00134"/>
    </source>
</evidence>